<dbReference type="OrthoDB" id="9786549at2"/>
<sequence length="157" mass="17716">MTMANRLQSYLADNHTSYDMLQHDLSMTTREAARRAGVPPHLMAKPVILDDFQGHWLMAVVPATRQVNLNKVNKLTKRHWRLVHESEFSSRFNDCALGAIPPVGTAFEMDTLIDQSLTGVKDVYFESGDHEGLVHMSSEQFLQLMPTAQHGFFSESA</sequence>
<comment type="caution">
    <text evidence="2">The sequence shown here is derived from an EMBL/GenBank/DDBJ whole genome shotgun (WGS) entry which is preliminary data.</text>
</comment>
<name>A0A0A1YKT8_9PSED</name>
<reference evidence="2 3" key="1">
    <citation type="journal article" date="2014" name="Genome Announc.">
        <title>Draft Genome Sequence of Petroleum Oil-Degrading Marine Bacterium Pseudomonas taeanensis Strain MS-3, Isolated from a Crude Oil-Contaminated Seashore.</title>
        <authorList>
            <person name="Lee S.Y."/>
            <person name="Kim S.H."/>
            <person name="Lee D.G."/>
            <person name="Shin S."/>
            <person name="Yun S.H."/>
            <person name="Choi C.W."/>
            <person name="Chung Y.H."/>
            <person name="Choi J.S."/>
            <person name="Kahng H.Y."/>
            <person name="Kim S.I."/>
        </authorList>
    </citation>
    <scope>NUCLEOTIDE SEQUENCE [LARGE SCALE GENOMIC DNA]</scope>
    <source>
        <strain evidence="2 3">MS-3</strain>
    </source>
</reference>
<keyword evidence="2" id="KW-0030">Aminoacyl-tRNA synthetase</keyword>
<dbReference type="SUPFAM" id="SSF55826">
    <property type="entry name" value="YbaK/ProRS associated domain"/>
    <property type="match status" value="1"/>
</dbReference>
<dbReference type="STRING" id="1395571.TMS3_0109315"/>
<keyword evidence="3" id="KW-1185">Reference proteome</keyword>
<dbReference type="InterPro" id="IPR007214">
    <property type="entry name" value="YbaK/aa-tRNA-synth-assoc-dom"/>
</dbReference>
<dbReference type="CDD" id="cd04332">
    <property type="entry name" value="YbaK_like"/>
    <property type="match status" value="1"/>
</dbReference>
<evidence type="ECO:0000313" key="2">
    <source>
        <dbReference type="EMBL" id="KFX69706.1"/>
    </source>
</evidence>
<dbReference type="RefSeq" id="WP_025164953.1">
    <property type="nucleotide sequence ID" value="NZ_AWSQ01000002.1"/>
</dbReference>
<organism evidence="2 3">
    <name type="scientific">Pseudomonas taeanensis MS-3</name>
    <dbReference type="NCBI Taxonomy" id="1395571"/>
    <lineage>
        <taxon>Bacteria</taxon>
        <taxon>Pseudomonadati</taxon>
        <taxon>Pseudomonadota</taxon>
        <taxon>Gammaproteobacteria</taxon>
        <taxon>Pseudomonadales</taxon>
        <taxon>Pseudomonadaceae</taxon>
        <taxon>Pseudomonas</taxon>
    </lineage>
</organism>
<dbReference type="Pfam" id="PF04073">
    <property type="entry name" value="tRNA_edit"/>
    <property type="match status" value="1"/>
</dbReference>
<dbReference type="EMBL" id="AWSQ01000002">
    <property type="protein sequence ID" value="KFX69706.1"/>
    <property type="molecule type" value="Genomic_DNA"/>
</dbReference>
<dbReference type="Proteomes" id="UP000030063">
    <property type="component" value="Unassembled WGS sequence"/>
</dbReference>
<proteinExistence type="predicted"/>
<dbReference type="Gene3D" id="3.90.960.10">
    <property type="entry name" value="YbaK/aminoacyl-tRNA synthetase-associated domain"/>
    <property type="match status" value="1"/>
</dbReference>
<protein>
    <submittedName>
        <fullName evidence="2">Prolyl-tRNA synthetase</fullName>
    </submittedName>
</protein>
<dbReference type="GO" id="GO:0002161">
    <property type="term" value="F:aminoacyl-tRNA deacylase activity"/>
    <property type="evidence" value="ECO:0007669"/>
    <property type="project" value="InterPro"/>
</dbReference>
<dbReference type="InterPro" id="IPR036754">
    <property type="entry name" value="YbaK/aa-tRNA-synt-asso_dom_sf"/>
</dbReference>
<dbReference type="AlphaFoldDB" id="A0A0A1YKT8"/>
<keyword evidence="2" id="KW-0436">Ligase</keyword>
<dbReference type="PANTHER" id="PTHR30411:SF9">
    <property type="entry name" value="MULTIFUNCTIONAL SER_THR-TRNA DEACYLASE PROXP-Y"/>
    <property type="match status" value="1"/>
</dbReference>
<dbReference type="eggNOG" id="COG2606">
    <property type="taxonomic scope" value="Bacteria"/>
</dbReference>
<evidence type="ECO:0000259" key="1">
    <source>
        <dbReference type="Pfam" id="PF04073"/>
    </source>
</evidence>
<evidence type="ECO:0000313" key="3">
    <source>
        <dbReference type="Proteomes" id="UP000030063"/>
    </source>
</evidence>
<feature type="domain" description="YbaK/aminoacyl-tRNA synthetase-associated" evidence="1">
    <location>
        <begin position="27"/>
        <end position="143"/>
    </location>
</feature>
<accession>A0A0A1YKT8</accession>
<dbReference type="PANTHER" id="PTHR30411">
    <property type="entry name" value="CYTOPLASMIC PROTEIN"/>
    <property type="match status" value="1"/>
</dbReference>
<dbReference type="GO" id="GO:0004812">
    <property type="term" value="F:aminoacyl-tRNA ligase activity"/>
    <property type="evidence" value="ECO:0007669"/>
    <property type="project" value="UniProtKB-KW"/>
</dbReference>
<gene>
    <name evidence="2" type="ORF">TMS3_0109315</name>
</gene>